<dbReference type="EMBL" id="JAKMXF010000221">
    <property type="protein sequence ID" value="KAI6654757.1"/>
    <property type="molecule type" value="Genomic_DNA"/>
</dbReference>
<dbReference type="Pfam" id="PF05670">
    <property type="entry name" value="NFACT-R_1"/>
    <property type="match status" value="1"/>
</dbReference>
<comment type="caution">
    <text evidence="6">The sequence shown here is derived from an EMBL/GenBank/DDBJ whole genome shotgun (WGS) entry which is preliminary data.</text>
</comment>
<dbReference type="InterPro" id="IPR008532">
    <property type="entry name" value="NFACT_RNA-bd"/>
</dbReference>
<protein>
    <recommendedName>
        <fullName evidence="2">Coiled-coil domain-containing protein 25</fullName>
    </recommendedName>
</protein>
<dbReference type="InterPro" id="IPR039730">
    <property type="entry name" value="Jlp2/Ccd25"/>
</dbReference>
<evidence type="ECO:0000256" key="4">
    <source>
        <dbReference type="SAM" id="MobiDB-lite"/>
    </source>
</evidence>
<name>A0AAV7K0N2_9METZ</name>
<evidence type="ECO:0000313" key="6">
    <source>
        <dbReference type="EMBL" id="KAI6654757.1"/>
    </source>
</evidence>
<feature type="compositionally biased region" description="Basic and acidic residues" evidence="4">
    <location>
        <begin position="149"/>
        <end position="197"/>
    </location>
</feature>
<proteinExistence type="inferred from homology"/>
<dbReference type="AlphaFoldDB" id="A0AAV7K0N2"/>
<feature type="region of interest" description="Disordered" evidence="4">
    <location>
        <begin position="149"/>
        <end position="211"/>
    </location>
</feature>
<comment type="similarity">
    <text evidence="1">Belongs to the CCDC25 family.</text>
</comment>
<gene>
    <name evidence="6" type="ORF">LOD99_2636</name>
</gene>
<evidence type="ECO:0000256" key="3">
    <source>
        <dbReference type="ARBA" id="ARBA00024214"/>
    </source>
</evidence>
<comment type="subunit">
    <text evidence="3">Interacts (via cytoplasmic region) with ILK.</text>
</comment>
<evidence type="ECO:0000313" key="7">
    <source>
        <dbReference type="Proteomes" id="UP001165289"/>
    </source>
</evidence>
<sequence>MVYYFICELFDPPLTIYLGEDKFVNEDLIRYGFPEDIWFHADGVSSAHVYLRLPSGMGLDDIPHDVIMDCAQLTKANSISGCKQDSVRIVYTPWANLHKTGDMEVGQVGFHRKSELRYITIKKKNEIVKRLDKTRTQAKHNLKVLREERDEAERMETKRIQKEEREREKELSKQRALEKDAKSYKSLMDPKKMETNKEVATNYQDYEDSFM</sequence>
<organism evidence="6 7">
    <name type="scientific">Oopsacas minuta</name>
    <dbReference type="NCBI Taxonomy" id="111878"/>
    <lineage>
        <taxon>Eukaryota</taxon>
        <taxon>Metazoa</taxon>
        <taxon>Porifera</taxon>
        <taxon>Hexactinellida</taxon>
        <taxon>Hexasterophora</taxon>
        <taxon>Lyssacinosida</taxon>
        <taxon>Leucopsacidae</taxon>
        <taxon>Oopsacas</taxon>
    </lineage>
</organism>
<reference evidence="6 7" key="1">
    <citation type="journal article" date="2023" name="BMC Biol.">
        <title>The compact genome of the sponge Oopsacas minuta (Hexactinellida) is lacking key metazoan core genes.</title>
        <authorList>
            <person name="Santini S."/>
            <person name="Schenkelaars Q."/>
            <person name="Jourda C."/>
            <person name="Duchesne M."/>
            <person name="Belahbib H."/>
            <person name="Rocher C."/>
            <person name="Selva M."/>
            <person name="Riesgo A."/>
            <person name="Vervoort M."/>
            <person name="Leys S.P."/>
            <person name="Kodjabachian L."/>
            <person name="Le Bivic A."/>
            <person name="Borchiellini C."/>
            <person name="Claverie J.M."/>
            <person name="Renard E."/>
        </authorList>
    </citation>
    <scope>NUCLEOTIDE SEQUENCE [LARGE SCALE GENOMIC DNA]</scope>
    <source>
        <strain evidence="6">SPO-2</strain>
    </source>
</reference>
<feature type="domain" description="NFACT RNA-binding" evidence="5">
    <location>
        <begin position="1"/>
        <end position="111"/>
    </location>
</feature>
<dbReference type="Proteomes" id="UP001165289">
    <property type="component" value="Unassembled WGS sequence"/>
</dbReference>
<accession>A0AAV7K0N2</accession>
<evidence type="ECO:0000256" key="2">
    <source>
        <dbReference type="ARBA" id="ARBA00016700"/>
    </source>
</evidence>
<evidence type="ECO:0000256" key="1">
    <source>
        <dbReference type="ARBA" id="ARBA00008998"/>
    </source>
</evidence>
<dbReference type="PANTHER" id="PTHR13049">
    <property type="entry name" value="DUF814-RELATED"/>
    <property type="match status" value="1"/>
</dbReference>
<evidence type="ECO:0000259" key="5">
    <source>
        <dbReference type="Pfam" id="PF05670"/>
    </source>
</evidence>
<dbReference type="PANTHER" id="PTHR13049:SF2">
    <property type="entry name" value="COILED-COIL DOMAIN-CONTAINING PROTEIN 25"/>
    <property type="match status" value="1"/>
</dbReference>
<keyword evidence="7" id="KW-1185">Reference proteome</keyword>